<dbReference type="AlphaFoldDB" id="A0A7K0BXC1"/>
<dbReference type="InterPro" id="IPR000524">
    <property type="entry name" value="Tscrpt_reg_HTH_GntR"/>
</dbReference>
<dbReference type="GO" id="GO:0003677">
    <property type="term" value="F:DNA binding"/>
    <property type="evidence" value="ECO:0007669"/>
    <property type="project" value="UniProtKB-KW"/>
</dbReference>
<evidence type="ECO:0000259" key="4">
    <source>
        <dbReference type="PROSITE" id="PS50949"/>
    </source>
</evidence>
<dbReference type="SUPFAM" id="SSF46785">
    <property type="entry name" value="Winged helix' DNA-binding domain"/>
    <property type="match status" value="1"/>
</dbReference>
<dbReference type="Pfam" id="PF00392">
    <property type="entry name" value="GntR"/>
    <property type="match status" value="1"/>
</dbReference>
<dbReference type="EMBL" id="WEGH01000002">
    <property type="protein sequence ID" value="MQY05833.1"/>
    <property type="molecule type" value="Genomic_DNA"/>
</dbReference>
<dbReference type="SMART" id="SM00345">
    <property type="entry name" value="HTH_GNTR"/>
    <property type="match status" value="1"/>
</dbReference>
<protein>
    <recommendedName>
        <fullName evidence="4">HTH gntR-type domain-containing protein</fullName>
    </recommendedName>
</protein>
<reference evidence="5 6" key="1">
    <citation type="submission" date="2019-10" db="EMBL/GenBank/DDBJ databases">
        <title>Actinomadura rubteroloni sp. nov. and Actinomadura macrotermitis sp. nov., isolated from the gut of fungus growing-termite Macrotermes natalensis.</title>
        <authorList>
            <person name="Benndorf R."/>
            <person name="Martin K."/>
            <person name="Kuefner M."/>
            <person name="De Beer W."/>
            <person name="Kaster A.-K."/>
            <person name="Vollmers J."/>
            <person name="Poulsen M."/>
            <person name="Beemelmanns C."/>
        </authorList>
    </citation>
    <scope>NUCLEOTIDE SEQUENCE [LARGE SCALE GENOMIC DNA]</scope>
    <source>
        <strain evidence="5 6">RB68</strain>
    </source>
</reference>
<evidence type="ECO:0000256" key="3">
    <source>
        <dbReference type="ARBA" id="ARBA00023163"/>
    </source>
</evidence>
<keyword evidence="3" id="KW-0804">Transcription</keyword>
<keyword evidence="1" id="KW-0805">Transcription regulation</keyword>
<dbReference type="GO" id="GO:0045892">
    <property type="term" value="P:negative regulation of DNA-templated transcription"/>
    <property type="evidence" value="ECO:0007669"/>
    <property type="project" value="TreeGrafter"/>
</dbReference>
<sequence>MGEIDLDGPEPLFEQVAAAITRRIAAGTYQVGRRIPAVRAIADEFGVSQSTAEAAVRLLRERGLTRATHGRGTFVIAKPEEPAADA</sequence>
<dbReference type="InterPro" id="IPR050679">
    <property type="entry name" value="Bact_HTH_transcr_reg"/>
</dbReference>
<dbReference type="InterPro" id="IPR036390">
    <property type="entry name" value="WH_DNA-bd_sf"/>
</dbReference>
<dbReference type="Gene3D" id="1.10.10.10">
    <property type="entry name" value="Winged helix-like DNA-binding domain superfamily/Winged helix DNA-binding domain"/>
    <property type="match status" value="1"/>
</dbReference>
<dbReference type="RefSeq" id="WP_153534114.1">
    <property type="nucleotide sequence ID" value="NZ_WEGH01000002.1"/>
</dbReference>
<evidence type="ECO:0000256" key="1">
    <source>
        <dbReference type="ARBA" id="ARBA00023015"/>
    </source>
</evidence>
<dbReference type="PROSITE" id="PS50949">
    <property type="entry name" value="HTH_GNTR"/>
    <property type="match status" value="1"/>
</dbReference>
<evidence type="ECO:0000256" key="2">
    <source>
        <dbReference type="ARBA" id="ARBA00023125"/>
    </source>
</evidence>
<evidence type="ECO:0000313" key="5">
    <source>
        <dbReference type="EMBL" id="MQY05833.1"/>
    </source>
</evidence>
<dbReference type="PANTHER" id="PTHR44846:SF1">
    <property type="entry name" value="MANNOSYL-D-GLYCERATE TRANSPORT_METABOLISM SYSTEM REPRESSOR MNGR-RELATED"/>
    <property type="match status" value="1"/>
</dbReference>
<dbReference type="PANTHER" id="PTHR44846">
    <property type="entry name" value="MANNOSYL-D-GLYCERATE TRANSPORT/METABOLISM SYSTEM REPRESSOR MNGR-RELATED"/>
    <property type="match status" value="1"/>
</dbReference>
<comment type="caution">
    <text evidence="5">The sequence shown here is derived from an EMBL/GenBank/DDBJ whole genome shotgun (WGS) entry which is preliminary data.</text>
</comment>
<proteinExistence type="predicted"/>
<accession>A0A7K0BXC1</accession>
<dbReference type="InterPro" id="IPR036388">
    <property type="entry name" value="WH-like_DNA-bd_sf"/>
</dbReference>
<evidence type="ECO:0000313" key="6">
    <source>
        <dbReference type="Proteomes" id="UP000487268"/>
    </source>
</evidence>
<organism evidence="5 6">
    <name type="scientific">Actinomadura macrotermitis</name>
    <dbReference type="NCBI Taxonomy" id="2585200"/>
    <lineage>
        <taxon>Bacteria</taxon>
        <taxon>Bacillati</taxon>
        <taxon>Actinomycetota</taxon>
        <taxon>Actinomycetes</taxon>
        <taxon>Streptosporangiales</taxon>
        <taxon>Thermomonosporaceae</taxon>
        <taxon>Actinomadura</taxon>
    </lineage>
</organism>
<dbReference type="OrthoDB" id="4338617at2"/>
<gene>
    <name evidence="5" type="ORF">ACRB68_39100</name>
</gene>
<feature type="domain" description="HTH gntR-type" evidence="4">
    <location>
        <begin position="10"/>
        <end position="78"/>
    </location>
</feature>
<keyword evidence="2" id="KW-0238">DNA-binding</keyword>
<dbReference type="Proteomes" id="UP000487268">
    <property type="component" value="Unassembled WGS sequence"/>
</dbReference>
<name>A0A7K0BXC1_9ACTN</name>
<keyword evidence="6" id="KW-1185">Reference proteome</keyword>
<dbReference type="GO" id="GO:0003700">
    <property type="term" value="F:DNA-binding transcription factor activity"/>
    <property type="evidence" value="ECO:0007669"/>
    <property type="project" value="InterPro"/>
</dbReference>